<name>A0A6C0LE80_9ZZZZ</name>
<dbReference type="AlphaFoldDB" id="A0A6C0LE80"/>
<evidence type="ECO:0000313" key="1">
    <source>
        <dbReference type="EMBL" id="QHU27542.1"/>
    </source>
</evidence>
<sequence>MIYDIYYLFFTFYCIIIKIDVMDVMDGIIVNKMSRAKDFTDKDYFVNIVRFLEGYCYLKKLSEINKSANALVKKATNLKQIVYDKRNKYNCEMLKNYIIKKYRFESVIRNKLENLGNIDNNTNIAKYKRQINADCLSYLEDTITYYFNEKNKSNAGFNIERTSLYVSKILYNIILSVKNNYKLKNEKIVLWVSQRWLRYHI</sequence>
<dbReference type="EMBL" id="MN740459">
    <property type="protein sequence ID" value="QHU27542.1"/>
    <property type="molecule type" value="Genomic_DNA"/>
</dbReference>
<protein>
    <submittedName>
        <fullName evidence="1">Uncharacterized protein</fullName>
    </submittedName>
</protein>
<proteinExistence type="predicted"/>
<accession>A0A6C0LE80</accession>
<organism evidence="1">
    <name type="scientific">viral metagenome</name>
    <dbReference type="NCBI Taxonomy" id="1070528"/>
    <lineage>
        <taxon>unclassified sequences</taxon>
        <taxon>metagenomes</taxon>
        <taxon>organismal metagenomes</taxon>
    </lineage>
</organism>
<reference evidence="1" key="1">
    <citation type="journal article" date="2020" name="Nature">
        <title>Giant virus diversity and host interactions through global metagenomics.</title>
        <authorList>
            <person name="Schulz F."/>
            <person name="Roux S."/>
            <person name="Paez-Espino D."/>
            <person name="Jungbluth S."/>
            <person name="Walsh D.A."/>
            <person name="Denef V.J."/>
            <person name="McMahon K.D."/>
            <person name="Konstantinidis K.T."/>
            <person name="Eloe-Fadrosh E.A."/>
            <person name="Kyrpides N.C."/>
            <person name="Woyke T."/>
        </authorList>
    </citation>
    <scope>NUCLEOTIDE SEQUENCE</scope>
    <source>
        <strain evidence="1">GVMAG-M-3300027769-26</strain>
    </source>
</reference>